<dbReference type="EMBL" id="JAMKBJ010000009">
    <property type="protein sequence ID" value="MCZ8537826.1"/>
    <property type="molecule type" value="Genomic_DNA"/>
</dbReference>
<evidence type="ECO:0000313" key="2">
    <source>
        <dbReference type="EMBL" id="MCZ8537826.1"/>
    </source>
</evidence>
<comment type="caution">
    <text evidence="2">The sequence shown here is derived from an EMBL/GenBank/DDBJ whole genome shotgun (WGS) entry which is preliminary data.</text>
</comment>
<name>A0A9X3RDR0_9BACL</name>
<gene>
    <name evidence="2" type="ORF">M9R32_11585</name>
</gene>
<accession>A0A9X3RDR0</accession>
<keyword evidence="3" id="KW-1185">Reference proteome</keyword>
<evidence type="ECO:0000313" key="3">
    <source>
        <dbReference type="Proteomes" id="UP001152173"/>
    </source>
</evidence>
<dbReference type="RefSeq" id="WP_269926895.1">
    <property type="nucleotide sequence ID" value="NZ_JAMKBJ010000009.1"/>
</dbReference>
<keyword evidence="1" id="KW-1133">Transmembrane helix</keyword>
<reference evidence="2" key="1">
    <citation type="submission" date="2022-05" db="EMBL/GenBank/DDBJ databases">
        <authorList>
            <person name="Colautti A."/>
            <person name="Iacumin L."/>
        </authorList>
    </citation>
    <scope>NUCLEOTIDE SEQUENCE</scope>
    <source>
        <strain evidence="2">SK 55</strain>
    </source>
</reference>
<dbReference type="AlphaFoldDB" id="A0A9X3RDR0"/>
<feature type="transmembrane region" description="Helical" evidence="1">
    <location>
        <begin position="70"/>
        <end position="91"/>
    </location>
</feature>
<feature type="transmembrane region" description="Helical" evidence="1">
    <location>
        <begin position="42"/>
        <end position="63"/>
    </location>
</feature>
<dbReference type="Proteomes" id="UP001152173">
    <property type="component" value="Unassembled WGS sequence"/>
</dbReference>
<proteinExistence type="predicted"/>
<feature type="transmembrane region" description="Helical" evidence="1">
    <location>
        <begin position="12"/>
        <end position="30"/>
    </location>
</feature>
<evidence type="ECO:0000256" key="1">
    <source>
        <dbReference type="SAM" id="Phobius"/>
    </source>
</evidence>
<protein>
    <submittedName>
        <fullName evidence="2">Uncharacterized protein</fullName>
    </submittedName>
</protein>
<organism evidence="2 3">
    <name type="scientific">Paenisporosarcina quisquiliarum</name>
    <dbReference type="NCBI Taxonomy" id="365346"/>
    <lineage>
        <taxon>Bacteria</taxon>
        <taxon>Bacillati</taxon>
        <taxon>Bacillota</taxon>
        <taxon>Bacilli</taxon>
        <taxon>Bacillales</taxon>
        <taxon>Caryophanaceae</taxon>
        <taxon>Paenisporosarcina</taxon>
    </lineage>
</organism>
<sequence>MKIYLIGSQILYVLCLIPWFVIWGLSFMSFDNGFSAGNISFVLGIGIYPVAVILCSIFSWILYMYKKRTAIIINSIPMIWVVGLGVLMLMINFS</sequence>
<keyword evidence="1" id="KW-0472">Membrane</keyword>
<keyword evidence="1" id="KW-0812">Transmembrane</keyword>